<sequence>MDTRNPRGVANLFPATWNGIGYIMEEDRVDGRGRKGMSHRNSHSLDERESLKSLHCLGSSAQRREN</sequence>
<evidence type="ECO:0000256" key="1">
    <source>
        <dbReference type="SAM" id="MobiDB-lite"/>
    </source>
</evidence>
<gene>
    <name evidence="2" type="ORF">EVAR_68663_1</name>
</gene>
<proteinExistence type="predicted"/>
<dbReference type="EMBL" id="BGZK01002393">
    <property type="protein sequence ID" value="GBP93580.1"/>
    <property type="molecule type" value="Genomic_DNA"/>
</dbReference>
<reference evidence="2 3" key="1">
    <citation type="journal article" date="2019" name="Commun. Biol.">
        <title>The bagworm genome reveals a unique fibroin gene that provides high tensile strength.</title>
        <authorList>
            <person name="Kono N."/>
            <person name="Nakamura H."/>
            <person name="Ohtoshi R."/>
            <person name="Tomita M."/>
            <person name="Numata K."/>
            <person name="Arakawa K."/>
        </authorList>
    </citation>
    <scope>NUCLEOTIDE SEQUENCE [LARGE SCALE GENOMIC DNA]</scope>
</reference>
<evidence type="ECO:0000313" key="3">
    <source>
        <dbReference type="Proteomes" id="UP000299102"/>
    </source>
</evidence>
<accession>A0A4C2A001</accession>
<feature type="compositionally biased region" description="Basic and acidic residues" evidence="1">
    <location>
        <begin position="43"/>
        <end position="52"/>
    </location>
</feature>
<dbReference type="Proteomes" id="UP000299102">
    <property type="component" value="Unassembled WGS sequence"/>
</dbReference>
<comment type="caution">
    <text evidence="2">The sequence shown here is derived from an EMBL/GenBank/DDBJ whole genome shotgun (WGS) entry which is preliminary data.</text>
</comment>
<keyword evidence="3" id="KW-1185">Reference proteome</keyword>
<name>A0A4C2A001_EUMVA</name>
<organism evidence="2 3">
    <name type="scientific">Eumeta variegata</name>
    <name type="common">Bagworm moth</name>
    <name type="synonym">Eumeta japonica</name>
    <dbReference type="NCBI Taxonomy" id="151549"/>
    <lineage>
        <taxon>Eukaryota</taxon>
        <taxon>Metazoa</taxon>
        <taxon>Ecdysozoa</taxon>
        <taxon>Arthropoda</taxon>
        <taxon>Hexapoda</taxon>
        <taxon>Insecta</taxon>
        <taxon>Pterygota</taxon>
        <taxon>Neoptera</taxon>
        <taxon>Endopterygota</taxon>
        <taxon>Lepidoptera</taxon>
        <taxon>Glossata</taxon>
        <taxon>Ditrysia</taxon>
        <taxon>Tineoidea</taxon>
        <taxon>Psychidae</taxon>
        <taxon>Oiketicinae</taxon>
        <taxon>Eumeta</taxon>
    </lineage>
</organism>
<dbReference type="AlphaFoldDB" id="A0A4C2A001"/>
<feature type="region of interest" description="Disordered" evidence="1">
    <location>
        <begin position="31"/>
        <end position="66"/>
    </location>
</feature>
<evidence type="ECO:0000313" key="2">
    <source>
        <dbReference type="EMBL" id="GBP93580.1"/>
    </source>
</evidence>
<protein>
    <submittedName>
        <fullName evidence="2">Uncharacterized protein</fullName>
    </submittedName>
</protein>